<evidence type="ECO:0000256" key="3">
    <source>
        <dbReference type="ARBA" id="ARBA00023163"/>
    </source>
</evidence>
<proteinExistence type="predicted"/>
<sequence length="136" mass="15053">MSIDPGSYTPLYRQLADLLRGRIEAGEFAPGENLPSEAQLAQAYEVGRDTVRDALAALRSEGVIITVKGSGSQVRLWHEPTVVRVDGRARIAARMPSIEEKRQFRLKDGTPVLVVHREGLDEEIHPADRIQLEVGD</sequence>
<dbReference type="SMART" id="SM00345">
    <property type="entry name" value="HTH_GNTR"/>
    <property type="match status" value="1"/>
</dbReference>
<accession>A0ABP5Q398</accession>
<dbReference type="InterPro" id="IPR036390">
    <property type="entry name" value="WH_DNA-bd_sf"/>
</dbReference>
<keyword evidence="1" id="KW-0805">Transcription regulation</keyword>
<dbReference type="InterPro" id="IPR036388">
    <property type="entry name" value="WH-like_DNA-bd_sf"/>
</dbReference>
<dbReference type="Pfam" id="PF00392">
    <property type="entry name" value="GntR"/>
    <property type="match status" value="1"/>
</dbReference>
<dbReference type="EMBL" id="BAAAQX010000085">
    <property type="protein sequence ID" value="GAA2220310.1"/>
    <property type="molecule type" value="Genomic_DNA"/>
</dbReference>
<protein>
    <recommendedName>
        <fullName evidence="4">HTH gntR-type domain-containing protein</fullName>
    </recommendedName>
</protein>
<evidence type="ECO:0000313" key="6">
    <source>
        <dbReference type="Proteomes" id="UP001499843"/>
    </source>
</evidence>
<feature type="domain" description="HTH gntR-type" evidence="4">
    <location>
        <begin position="9"/>
        <end position="77"/>
    </location>
</feature>
<dbReference type="InterPro" id="IPR050679">
    <property type="entry name" value="Bact_HTH_transcr_reg"/>
</dbReference>
<dbReference type="PANTHER" id="PTHR44846:SF17">
    <property type="entry name" value="GNTR-FAMILY TRANSCRIPTIONAL REGULATOR"/>
    <property type="match status" value="1"/>
</dbReference>
<evidence type="ECO:0000256" key="1">
    <source>
        <dbReference type="ARBA" id="ARBA00023015"/>
    </source>
</evidence>
<organism evidence="5 6">
    <name type="scientific">Nonomuraea monospora</name>
    <dbReference type="NCBI Taxonomy" id="568818"/>
    <lineage>
        <taxon>Bacteria</taxon>
        <taxon>Bacillati</taxon>
        <taxon>Actinomycetota</taxon>
        <taxon>Actinomycetes</taxon>
        <taxon>Streptosporangiales</taxon>
        <taxon>Streptosporangiaceae</taxon>
        <taxon>Nonomuraea</taxon>
    </lineage>
</organism>
<keyword evidence="3" id="KW-0804">Transcription</keyword>
<keyword evidence="6" id="KW-1185">Reference proteome</keyword>
<reference evidence="6" key="1">
    <citation type="journal article" date="2019" name="Int. J. Syst. Evol. Microbiol.">
        <title>The Global Catalogue of Microorganisms (GCM) 10K type strain sequencing project: providing services to taxonomists for standard genome sequencing and annotation.</title>
        <authorList>
            <consortium name="The Broad Institute Genomics Platform"/>
            <consortium name="The Broad Institute Genome Sequencing Center for Infectious Disease"/>
            <person name="Wu L."/>
            <person name="Ma J."/>
        </authorList>
    </citation>
    <scope>NUCLEOTIDE SEQUENCE [LARGE SCALE GENOMIC DNA]</scope>
    <source>
        <strain evidence="6">JCM 16114</strain>
    </source>
</reference>
<dbReference type="Proteomes" id="UP001499843">
    <property type="component" value="Unassembled WGS sequence"/>
</dbReference>
<evidence type="ECO:0000256" key="2">
    <source>
        <dbReference type="ARBA" id="ARBA00023125"/>
    </source>
</evidence>
<evidence type="ECO:0000313" key="5">
    <source>
        <dbReference type="EMBL" id="GAA2220310.1"/>
    </source>
</evidence>
<name>A0ABP5Q398_9ACTN</name>
<dbReference type="CDD" id="cd07377">
    <property type="entry name" value="WHTH_GntR"/>
    <property type="match status" value="1"/>
</dbReference>
<dbReference type="Gene3D" id="1.10.10.10">
    <property type="entry name" value="Winged helix-like DNA-binding domain superfamily/Winged helix DNA-binding domain"/>
    <property type="match status" value="1"/>
</dbReference>
<dbReference type="InterPro" id="IPR000524">
    <property type="entry name" value="Tscrpt_reg_HTH_GntR"/>
</dbReference>
<dbReference type="PROSITE" id="PS50949">
    <property type="entry name" value="HTH_GNTR"/>
    <property type="match status" value="1"/>
</dbReference>
<keyword evidence="2" id="KW-0238">DNA-binding</keyword>
<gene>
    <name evidence="5" type="ORF">GCM10009850_122200</name>
</gene>
<evidence type="ECO:0000259" key="4">
    <source>
        <dbReference type="PROSITE" id="PS50949"/>
    </source>
</evidence>
<comment type="caution">
    <text evidence="5">The sequence shown here is derived from an EMBL/GenBank/DDBJ whole genome shotgun (WGS) entry which is preliminary data.</text>
</comment>
<dbReference type="SUPFAM" id="SSF46785">
    <property type="entry name" value="Winged helix' DNA-binding domain"/>
    <property type="match status" value="1"/>
</dbReference>
<dbReference type="RefSeq" id="WP_344496623.1">
    <property type="nucleotide sequence ID" value="NZ_BAAAQX010000085.1"/>
</dbReference>
<dbReference type="PANTHER" id="PTHR44846">
    <property type="entry name" value="MANNOSYL-D-GLYCERATE TRANSPORT/METABOLISM SYSTEM REPRESSOR MNGR-RELATED"/>
    <property type="match status" value="1"/>
</dbReference>
<dbReference type="PRINTS" id="PR00035">
    <property type="entry name" value="HTHGNTR"/>
</dbReference>